<evidence type="ECO:0000313" key="2">
    <source>
        <dbReference type="Proteomes" id="UP001164718"/>
    </source>
</evidence>
<dbReference type="KEGG" id="faf:OE104_00280"/>
<dbReference type="AlphaFoldDB" id="A0A9E8RUQ2"/>
<dbReference type="Gene3D" id="3.30.70.270">
    <property type="match status" value="1"/>
</dbReference>
<evidence type="ECO:0008006" key="3">
    <source>
        <dbReference type="Google" id="ProtNLM"/>
    </source>
</evidence>
<dbReference type="EMBL" id="CP106878">
    <property type="protein sequence ID" value="WAA09855.1"/>
    <property type="molecule type" value="Genomic_DNA"/>
</dbReference>
<accession>A0A9E8RUQ2</accession>
<gene>
    <name evidence="1" type="ORF">OE104_00280</name>
</gene>
<reference evidence="1" key="1">
    <citation type="submission" date="2022-09" db="EMBL/GenBank/DDBJ databases">
        <title>Complete Genomes of Fervidibacillus albus and Fervidibacillus halotolerans isolated from tidal flat sediments.</title>
        <authorList>
            <person name="Kwon K.K."/>
            <person name="Yang S.-H."/>
            <person name="Park M.J."/>
            <person name="Oh H.-M."/>
        </authorList>
    </citation>
    <scope>NUCLEOTIDE SEQUENCE</scope>
    <source>
        <strain evidence="1">MEBiC13591</strain>
    </source>
</reference>
<name>A0A9E8RUQ2_9BACI</name>
<keyword evidence="2" id="KW-1185">Reference proteome</keyword>
<dbReference type="RefSeq" id="WP_275417637.1">
    <property type="nucleotide sequence ID" value="NZ_CP106878.1"/>
</dbReference>
<dbReference type="Proteomes" id="UP001164718">
    <property type="component" value="Chromosome"/>
</dbReference>
<sequence length="435" mass="50247">MNICIGIVGPEDSVKQILTVTSEFPNVDFIPFIYTDVYQLDELIGNHPKPIDQWLFSGLLNYHYALEKGLVNANNATYPPLYGSGFFGTLLEAQLTENKVFQKISIDTFSNEEIEKVRSFYNLKKLQFTNYPFSNYTYIHELVGFHERLYEEGKTEVAITSTSFAYHHLKKKNVPVYRIKPSYLSIKLSLEMLVERAHANRFKQSQIAIIGCSVNFQLNGRENLYSNYKWKQEELDIKKDLLSLAEKVNGSFVSLGNGFYVIYTNRGEIDRNIEKYIIQLNQKINEFHPFKLRFSIGFGENANQAEQHVHLGLKHNQEEYSVVIVDESQNISILEENEMHHPVQYSTKSTGKEWEQKIKNLGISVSAMTKIIAMVNHYHRSEFSSKDLMGWLSTSDRNARRILQQLEKGGIIKQCGEIQTGDRGRPMKLYCFCGR</sequence>
<proteinExistence type="predicted"/>
<organism evidence="1 2">
    <name type="scientific">Fervidibacillus albus</name>
    <dbReference type="NCBI Taxonomy" id="2980026"/>
    <lineage>
        <taxon>Bacteria</taxon>
        <taxon>Bacillati</taxon>
        <taxon>Bacillota</taxon>
        <taxon>Bacilli</taxon>
        <taxon>Bacillales</taxon>
        <taxon>Bacillaceae</taxon>
        <taxon>Fervidibacillus</taxon>
    </lineage>
</organism>
<protein>
    <recommendedName>
        <fullName evidence="3">Transcriptional regulator</fullName>
    </recommendedName>
</protein>
<evidence type="ECO:0000313" key="1">
    <source>
        <dbReference type="EMBL" id="WAA09855.1"/>
    </source>
</evidence>
<dbReference type="InterPro" id="IPR043128">
    <property type="entry name" value="Rev_trsase/Diguanyl_cyclase"/>
</dbReference>